<evidence type="ECO:0000313" key="1">
    <source>
        <dbReference type="EMBL" id="CAI9159560.1"/>
    </source>
</evidence>
<organism evidence="1 2">
    <name type="scientific">Rangifer tarandus platyrhynchus</name>
    <name type="common">Svalbard reindeer</name>
    <dbReference type="NCBI Taxonomy" id="3082113"/>
    <lineage>
        <taxon>Eukaryota</taxon>
        <taxon>Metazoa</taxon>
        <taxon>Chordata</taxon>
        <taxon>Craniata</taxon>
        <taxon>Vertebrata</taxon>
        <taxon>Euteleostomi</taxon>
        <taxon>Mammalia</taxon>
        <taxon>Eutheria</taxon>
        <taxon>Laurasiatheria</taxon>
        <taxon>Artiodactyla</taxon>
        <taxon>Ruminantia</taxon>
        <taxon>Pecora</taxon>
        <taxon>Cervidae</taxon>
        <taxon>Odocoileinae</taxon>
        <taxon>Rangifer</taxon>
    </lineage>
</organism>
<keyword evidence="2" id="KW-1185">Reference proteome</keyword>
<name>A0ABN8YEV8_RANTA</name>
<evidence type="ECO:0000313" key="2">
    <source>
        <dbReference type="Proteomes" id="UP001176941"/>
    </source>
</evidence>
<dbReference type="Proteomes" id="UP001176941">
    <property type="component" value="Chromosome 19"/>
</dbReference>
<protein>
    <submittedName>
        <fullName evidence="1">Uncharacterized protein</fullName>
    </submittedName>
</protein>
<proteinExistence type="predicted"/>
<dbReference type="EMBL" id="OX459955">
    <property type="protein sequence ID" value="CAI9159560.1"/>
    <property type="molecule type" value="Genomic_DNA"/>
</dbReference>
<accession>A0ABN8YEV8</accession>
<sequence length="135" mass="14275">MLGGSPWAREVLHGGIRAWRQSPGSIRTDLECHGVHRARQTPLILPQGSVPTPLQPSPTAEAANTASHCCSLLCSLGRPCDQVWPVTFTTKSTGGPGKLVVLTKETDWVTPPCPSLLPPFIEAGMAGATAAMLRL</sequence>
<reference evidence="1" key="1">
    <citation type="submission" date="2023-04" db="EMBL/GenBank/DDBJ databases">
        <authorList>
            <consortium name="ELIXIR-Norway"/>
        </authorList>
    </citation>
    <scope>NUCLEOTIDE SEQUENCE [LARGE SCALE GENOMIC DNA]</scope>
</reference>
<gene>
    <name evidence="1" type="ORF">MRATA1EN1_LOCUS8522</name>
</gene>